<evidence type="ECO:0000259" key="2">
    <source>
        <dbReference type="Pfam" id="PF00561"/>
    </source>
</evidence>
<evidence type="ECO:0000256" key="1">
    <source>
        <dbReference type="SAM" id="Phobius"/>
    </source>
</evidence>
<dbReference type="Proteomes" id="UP000263517">
    <property type="component" value="Unassembled WGS sequence"/>
</dbReference>
<dbReference type="InterPro" id="IPR050228">
    <property type="entry name" value="Carboxylesterase_BioH"/>
</dbReference>
<dbReference type="InterPro" id="IPR029058">
    <property type="entry name" value="AB_hydrolase_fold"/>
</dbReference>
<dbReference type="InterPro" id="IPR000073">
    <property type="entry name" value="AB_hydrolase_1"/>
</dbReference>
<feature type="transmembrane region" description="Helical" evidence="1">
    <location>
        <begin position="26"/>
        <end position="45"/>
    </location>
</feature>
<proteinExistence type="predicted"/>
<gene>
    <name evidence="3" type="ORF">DCW74_08355</name>
</gene>
<evidence type="ECO:0000313" key="4">
    <source>
        <dbReference type="Proteomes" id="UP000263517"/>
    </source>
</evidence>
<keyword evidence="1" id="KW-0812">Transmembrane</keyword>
<sequence length="329" mass="36703">MKRVLHVSKWLLQGLKRTTLVQSTGFWQKFAVFMLILGVVIPTALQAKTMNTPSDERITNLGTAIVEQHASNTNKKAIIFIPGLMSNASVYEGITEHFNSQFDVHIVAIKGFGGTPQNGEFNFDTLIKELRDYIAVNKLSKPHVVGHSMGGLIALTLAAEHEEIIGKVVSIDGLPFIGPVFTRSNDTEVSQLEPQAQAFKAMFSAMKPDQLAEQTKRGIFIQATAPDDQARIIEMAKDSHPPTAGNAMYEVMTRDLRQPLKHSQTPILMLGASGGFSDNAQYQHAQYLYEQQFVDVKNAKVVMNTEARHFIMYDQPTWLVNQIRSFLEK</sequence>
<reference evidence="3 4" key="1">
    <citation type="journal article" date="2018" name="Nat. Biotechnol.">
        <title>A standardized bacterial taxonomy based on genome phylogeny substantially revises the tree of life.</title>
        <authorList>
            <person name="Parks D.H."/>
            <person name="Chuvochina M."/>
            <person name="Waite D.W."/>
            <person name="Rinke C."/>
            <person name="Skarshewski A."/>
            <person name="Chaumeil P.A."/>
            <person name="Hugenholtz P."/>
        </authorList>
    </citation>
    <scope>NUCLEOTIDE SEQUENCE [LARGE SCALE GENOMIC DNA]</scope>
    <source>
        <strain evidence="3">UBA11978</strain>
    </source>
</reference>
<dbReference type="Pfam" id="PF00561">
    <property type="entry name" value="Abhydrolase_1"/>
    <property type="match status" value="1"/>
</dbReference>
<protein>
    <recommendedName>
        <fullName evidence="2">AB hydrolase-1 domain-containing protein</fullName>
    </recommendedName>
</protein>
<name>A0A350P364_9ALTE</name>
<comment type="caution">
    <text evidence="3">The sequence shown here is derived from an EMBL/GenBank/DDBJ whole genome shotgun (WGS) entry which is preliminary data.</text>
</comment>
<dbReference type="SUPFAM" id="SSF53474">
    <property type="entry name" value="alpha/beta-Hydrolases"/>
    <property type="match status" value="1"/>
</dbReference>
<dbReference type="PANTHER" id="PTHR43194:SF2">
    <property type="entry name" value="PEROXISOMAL MEMBRANE PROTEIN LPX1"/>
    <property type="match status" value="1"/>
</dbReference>
<keyword evidence="1" id="KW-1133">Transmembrane helix</keyword>
<keyword evidence="1" id="KW-0472">Membrane</keyword>
<dbReference type="PANTHER" id="PTHR43194">
    <property type="entry name" value="HYDROLASE ALPHA/BETA FOLD FAMILY"/>
    <property type="match status" value="1"/>
</dbReference>
<dbReference type="AlphaFoldDB" id="A0A350P364"/>
<evidence type="ECO:0000313" key="3">
    <source>
        <dbReference type="EMBL" id="HAW75731.1"/>
    </source>
</evidence>
<dbReference type="EMBL" id="DNAN01000289">
    <property type="protein sequence ID" value="HAW75731.1"/>
    <property type="molecule type" value="Genomic_DNA"/>
</dbReference>
<dbReference type="Gene3D" id="3.40.50.1820">
    <property type="entry name" value="alpha/beta hydrolase"/>
    <property type="match status" value="1"/>
</dbReference>
<accession>A0A350P364</accession>
<organism evidence="3 4">
    <name type="scientific">Alteromonas australica</name>
    <dbReference type="NCBI Taxonomy" id="589873"/>
    <lineage>
        <taxon>Bacteria</taxon>
        <taxon>Pseudomonadati</taxon>
        <taxon>Pseudomonadota</taxon>
        <taxon>Gammaproteobacteria</taxon>
        <taxon>Alteromonadales</taxon>
        <taxon>Alteromonadaceae</taxon>
        <taxon>Alteromonas/Salinimonas group</taxon>
        <taxon>Alteromonas</taxon>
    </lineage>
</organism>
<feature type="domain" description="AB hydrolase-1" evidence="2">
    <location>
        <begin position="77"/>
        <end position="215"/>
    </location>
</feature>